<dbReference type="Gene3D" id="3.30.565.10">
    <property type="entry name" value="Histidine kinase-like ATPase, C-terminal domain"/>
    <property type="match status" value="1"/>
</dbReference>
<dbReference type="InterPro" id="IPR029016">
    <property type="entry name" value="GAF-like_dom_sf"/>
</dbReference>
<evidence type="ECO:0000256" key="6">
    <source>
        <dbReference type="ARBA" id="ARBA00022777"/>
    </source>
</evidence>
<dbReference type="GO" id="GO:0005524">
    <property type="term" value="F:ATP binding"/>
    <property type="evidence" value="ECO:0007669"/>
    <property type="project" value="UniProtKB-KW"/>
</dbReference>
<feature type="compositionally biased region" description="Polar residues" evidence="10">
    <location>
        <begin position="962"/>
        <end position="977"/>
    </location>
</feature>
<dbReference type="CDD" id="cd16922">
    <property type="entry name" value="HATPase_EvgS-ArcB-TorS-like"/>
    <property type="match status" value="1"/>
</dbReference>
<dbReference type="InterPro" id="IPR000719">
    <property type="entry name" value="Prot_kinase_dom"/>
</dbReference>
<proteinExistence type="predicted"/>
<dbReference type="PROSITE" id="PS50110">
    <property type="entry name" value="RESPONSE_REGULATORY"/>
    <property type="match status" value="1"/>
</dbReference>
<evidence type="ECO:0000256" key="4">
    <source>
        <dbReference type="ARBA" id="ARBA00022679"/>
    </source>
</evidence>
<gene>
    <name evidence="14" type="ORF">O0I10_011030</name>
</gene>
<evidence type="ECO:0000259" key="13">
    <source>
        <dbReference type="PROSITE" id="PS50110"/>
    </source>
</evidence>
<dbReference type="PROSITE" id="PS50109">
    <property type="entry name" value="HIS_KIN"/>
    <property type="match status" value="1"/>
</dbReference>
<dbReference type="Pfam" id="PF00072">
    <property type="entry name" value="Response_reg"/>
    <property type="match status" value="1"/>
</dbReference>
<dbReference type="GeneID" id="83218432"/>
<dbReference type="InterPro" id="IPR036097">
    <property type="entry name" value="HisK_dim/P_sf"/>
</dbReference>
<dbReference type="InterPro" id="IPR004358">
    <property type="entry name" value="Sig_transdc_His_kin-like_C"/>
</dbReference>
<dbReference type="FunFam" id="1.10.287.130:FF:000002">
    <property type="entry name" value="Two-component osmosensing histidine kinase"/>
    <property type="match status" value="1"/>
</dbReference>
<evidence type="ECO:0000256" key="7">
    <source>
        <dbReference type="ARBA" id="ARBA00022840"/>
    </source>
</evidence>
<dbReference type="InterPro" id="IPR011009">
    <property type="entry name" value="Kinase-like_dom_sf"/>
</dbReference>
<dbReference type="InterPro" id="IPR003661">
    <property type="entry name" value="HisK_dim/P_dom"/>
</dbReference>
<dbReference type="InterPro" id="IPR011006">
    <property type="entry name" value="CheY-like_superfamily"/>
</dbReference>
<dbReference type="Gene3D" id="1.10.287.130">
    <property type="match status" value="1"/>
</dbReference>
<dbReference type="Pfam" id="PF13191">
    <property type="entry name" value="AAA_16"/>
    <property type="match status" value="1"/>
</dbReference>
<dbReference type="SUPFAM" id="SSF56112">
    <property type="entry name" value="Protein kinase-like (PK-like)"/>
    <property type="match status" value="1"/>
</dbReference>
<feature type="compositionally biased region" description="Polar residues" evidence="10">
    <location>
        <begin position="930"/>
        <end position="944"/>
    </location>
</feature>
<sequence length="2502" mass="279089">MFSSSGSSNGTSVELAGALSGGSLHITGYHFRTVTTMSLALGDNVNYVFGYRLSDKTAVVAKVSVASLQLEREFYIIKRLYQTNDGSHYLVRPLEYINLPSGMAVAIYADEGCNYQQKLDDAYTTTISGNNSSAYASSSSTSNSSATLTTAAAGGATYSMDGSRSVSSSNSSGNNSNKHGFWRKHHLQSNSSIQVFSQETTTPYDLSTFLRFAIQCTDCLEFIHRHSTFHGEVRLSAFQYQNDRVKLWNFGSNARTCEKYLTSEGWRKTASHREAIEQLLVYMSPEQTGRTTYTADHRSDIYSLGIVFFILLTGQTPFDGGPLEILNGILSRKVPLVHEVQLDVPEIVSSIVEKMTNKTPDDRYSSMHGIRSDLKECLRRLTSGAYSEPIAPFALAQHDIASVFTLPKTLYGREVVISEMTYIIERHMTYYSTNNTPRSTTAAGAAARSSKRSSRPMSHSNSPAAPPLQLSSSAATHHSAGGDTTTTTTSTSASVSCATSSSAAAASEYGDPVVHDSSGAPSHYSSPLGDIESDASSRIMAGPGRQTTTLVGVYGPGGIGKSTLFRSIQPTARKNGYIATAKFDSRNKVPYVGVLRPLSQILQQILSEPEDEVRMFNDHLKMALGAHFSNINTLVDLVPELKTLVYGTPDPTTTTTTTTKQQQHAATNTATAAAAADYASAVDNIEARNRFQNVYVEVMRAICQWRMTTLFLDDLHQADEPSLDLLQALINCKVNVLVFISYRDQELTEAQEALLHNDVANIQLLKIEPLDKSSLLDLLCDVLHRPRENTEARDELQPLAEVIDRRTKGNAFYATQFLQTLERKKLIWFDWEASEWTYDLKKIEESTLLSNMKADSQLDVGFMVAKLKELSRDGQHLLKLASSVGDSFSWEMVRTLMMDCELDDESVSEGDSSTSSMRGDDDDDDDDDSVYTSLSEDSSNTRQAWANEWDDRPRKVRPPNRPTSRLQNTSFGRSTDTGRVDPISGLHAVLQEGYVVQVGTDEFKWSHDRITQAATELIKPKSRQKIHFKIAQHLMQGEQVDTLLTAEHLLKCTDLLLLVPDKAPYRQLMINAGNKGMTSGAHSMAFAYYKLALELGDPETEWNDDSYATTIQLYSNALAMSFINGAYEIMERLLDTVYARARNPLDRVTAYQIQSRYYLALKKPDESRDTLLECYRDLGFKDLTFSLTWDMIQEEYSKLGRLIDQVGINKLPTIERSDDPFLSASLYITDELLHVMYWTGQKQEMYFLACRMLNLSIERGMTPFTGSACTIVGMGYVDLFKRYSFGEEIGRIGTVLADKYGGSYGRGRSYMMYSMFCCQWNHHNRESVNWYSAGASLSHCAGDRIFAQYHEVMLAVTMLHCGYNLADVLRQAEDTYHDIHAWSSKMINLMKIIAIVRVVKALQGRTYVDTPNVFDGDDGFNDAHFVQETCRQHAHADVALNWYESYKLLALVLYGYTDKAIEVGHFCYNTIHCNPCVKSTRESLFYYSLALIDKIRQGVSLDKREEYLAQIRLNQEILHEWVVHSRINYVMYWTLVQAELASLDGGPTSVVEAIRLYEEAMNQAREGGWYFILSVVHEYAGAFYSRVGMHNLAYGLTKKAIDLYTMHGSYGKARHLSTKFATLLAEYNDDRRECREAGVQTDPTPFLDGKTWSSATSSSPHPGRDEPPCATSTEIIPPVTTEQTLMTLDIIDMASILKSSQVLASEVKSDRLLTRMMTIILENSGADSGVIIIKEEKNTPRKEKEKYGIGAYGCQQEGETSTTYDPPRELSDNDAMTSSRIIHHAINTRENLFIPEVARDPRFAVGPWFENAGNKSVICMPIIHRNSVVGCLFIEGPVGIFTRRHIMVLSLLCQQMGISLTNANLFKSNQRVTAANIRMIAMQSQALDDAKRSKAEADKATRLREIFLANMSHEIRTPFAGFYGMISLLADTRLDPEQYDLVMVAKSSCENLLKIIDDLLNFSKLQAGKVSLDLSAVVVEDMIGDVIDILMATAFQRRINITYALAKDVPSVVMGDANRLRQVLINLLGNAIKFTHEGEIHIRCSVEERDKENDHVKLLFEVIDTGIGISDEQQKVLFMPFSQVDGSTTRKYGGTGLGLSISLQLVKLMGGEIRVTSTPGQGSNFNFSIQVSPLVSQSAQQDRDLHDMLRHLLDVHVLVAAKHKSTIEMIQNFLPDVSVEGACNFGDFSALAQGQQRGGSTMADKLRQVIVIDVLLANDPDFSTWLDQMYRLVDAAQCTIVMHYPTNGGNHQSFSRGAAGNVPLLAENAAHDSDTRNHTRSTVSVVLNQPSQRHNLFERNNVVPIAAPVRRQKLLRIILRSIQEDPSSSRSSSPYPSARRGSSRPVSKPANESITEQERALFKTMNILVAEDNPVAQKLIYKQLVRFDFNVTCANNGAEAVDIWQKQPEGYFQMGFFDHHMPKCDGVEATKRIRKMEAHENRSIKLPIVALTADIQHSAKDLCMNAGMNDYLTKPLNQSVLVTTLRRFCCHGYQQGDITPSS</sequence>
<name>A0AAD7UUE6_9FUNG</name>
<dbReference type="SMART" id="SM00387">
    <property type="entry name" value="HATPase_c"/>
    <property type="match status" value="1"/>
</dbReference>
<dbReference type="InterPro" id="IPR003594">
    <property type="entry name" value="HATPase_dom"/>
</dbReference>
<dbReference type="InterPro" id="IPR036890">
    <property type="entry name" value="HATPase_C_sf"/>
</dbReference>
<feature type="compositionally biased region" description="Polar residues" evidence="10">
    <location>
        <begin position="1651"/>
        <end position="1660"/>
    </location>
</feature>
<feature type="modified residue" description="4-aspartylphosphate" evidence="9">
    <location>
        <position position="2418"/>
    </location>
</feature>
<dbReference type="RefSeq" id="XP_058338195.1">
    <property type="nucleotide sequence ID" value="XM_058491003.1"/>
</dbReference>
<comment type="caution">
    <text evidence="14">The sequence shown here is derived from an EMBL/GenBank/DDBJ whole genome shotgun (WGS) entry which is preliminary data.</text>
</comment>
<evidence type="ECO:0000313" key="14">
    <source>
        <dbReference type="EMBL" id="KAJ8653281.1"/>
    </source>
</evidence>
<evidence type="ECO:0000256" key="8">
    <source>
        <dbReference type="ARBA" id="ARBA00023012"/>
    </source>
</evidence>
<dbReference type="PANTHER" id="PTHR45339:SF5">
    <property type="entry name" value="HISTIDINE KINASE"/>
    <property type="match status" value="1"/>
</dbReference>
<keyword evidence="3 9" id="KW-0597">Phosphoprotein</keyword>
<dbReference type="Gene3D" id="3.30.450.40">
    <property type="match status" value="1"/>
</dbReference>
<dbReference type="PANTHER" id="PTHR45339">
    <property type="entry name" value="HYBRID SIGNAL TRANSDUCTION HISTIDINE KINASE J"/>
    <property type="match status" value="1"/>
</dbReference>
<keyword evidence="15" id="KW-1185">Reference proteome</keyword>
<feature type="compositionally biased region" description="Acidic residues" evidence="10">
    <location>
        <begin position="920"/>
        <end position="929"/>
    </location>
</feature>
<dbReference type="PRINTS" id="PR00344">
    <property type="entry name" value="BCTRLSENSOR"/>
</dbReference>
<feature type="compositionally biased region" description="Low complexity" evidence="10">
    <location>
        <begin position="436"/>
        <end position="448"/>
    </location>
</feature>
<dbReference type="SMART" id="SM00220">
    <property type="entry name" value="S_TKc"/>
    <property type="match status" value="1"/>
</dbReference>
<feature type="region of interest" description="Disordered" evidence="10">
    <location>
        <begin position="903"/>
        <end position="979"/>
    </location>
</feature>
<dbReference type="InterPro" id="IPR001789">
    <property type="entry name" value="Sig_transdc_resp-reg_receiver"/>
</dbReference>
<evidence type="ECO:0000256" key="2">
    <source>
        <dbReference type="ARBA" id="ARBA00012438"/>
    </source>
</evidence>
<dbReference type="InterPro" id="IPR027417">
    <property type="entry name" value="P-loop_NTPase"/>
</dbReference>
<feature type="compositionally biased region" description="Low complexity" evidence="10">
    <location>
        <begin position="2326"/>
        <end position="2345"/>
    </location>
</feature>
<dbReference type="EMBL" id="JARTCD010000081">
    <property type="protein sequence ID" value="KAJ8653281.1"/>
    <property type="molecule type" value="Genomic_DNA"/>
</dbReference>
<feature type="region of interest" description="Disordered" evidence="10">
    <location>
        <begin position="2325"/>
        <end position="2355"/>
    </location>
</feature>
<keyword evidence="7" id="KW-0067">ATP-binding</keyword>
<dbReference type="GO" id="GO:0000155">
    <property type="term" value="F:phosphorelay sensor kinase activity"/>
    <property type="evidence" value="ECO:0007669"/>
    <property type="project" value="InterPro"/>
</dbReference>
<dbReference type="FunFam" id="3.30.565.10:FF:000010">
    <property type="entry name" value="Sensor histidine kinase RcsC"/>
    <property type="match status" value="1"/>
</dbReference>
<evidence type="ECO:0000313" key="15">
    <source>
        <dbReference type="Proteomes" id="UP001234581"/>
    </source>
</evidence>
<evidence type="ECO:0000256" key="9">
    <source>
        <dbReference type="PROSITE-ProRule" id="PRU00169"/>
    </source>
</evidence>
<feature type="region of interest" description="Disordered" evidence="10">
    <location>
        <begin position="1638"/>
        <end position="1674"/>
    </location>
</feature>
<feature type="domain" description="Histidine kinase" evidence="12">
    <location>
        <begin position="1910"/>
        <end position="2133"/>
    </location>
</feature>
<dbReference type="InterPro" id="IPR003018">
    <property type="entry name" value="GAF"/>
</dbReference>
<accession>A0AAD7UUE6</accession>
<dbReference type="InterPro" id="IPR005467">
    <property type="entry name" value="His_kinase_dom"/>
</dbReference>
<keyword evidence="8" id="KW-0902">Two-component regulatory system</keyword>
<dbReference type="Proteomes" id="UP001234581">
    <property type="component" value="Unassembled WGS sequence"/>
</dbReference>
<evidence type="ECO:0000256" key="10">
    <source>
        <dbReference type="SAM" id="MobiDB-lite"/>
    </source>
</evidence>
<feature type="region of interest" description="Disordered" evidence="10">
    <location>
        <begin position="508"/>
        <end position="544"/>
    </location>
</feature>
<dbReference type="EC" id="2.7.13.3" evidence="2"/>
<keyword evidence="6" id="KW-0418">Kinase</keyword>
<reference evidence="14 15" key="1">
    <citation type="submission" date="2023-03" db="EMBL/GenBank/DDBJ databases">
        <title>Genome sequence of Lichtheimia ornata CBS 291.66.</title>
        <authorList>
            <person name="Mohabir J.T."/>
            <person name="Shea T.P."/>
            <person name="Kurbessoian T."/>
            <person name="Berby B."/>
            <person name="Fontaine J."/>
            <person name="Livny J."/>
            <person name="Gnirke A."/>
            <person name="Stajich J.E."/>
            <person name="Cuomo C.A."/>
        </authorList>
    </citation>
    <scope>NUCLEOTIDE SEQUENCE [LARGE SCALE GENOMIC DNA]</scope>
    <source>
        <strain evidence="14">CBS 291.66</strain>
    </source>
</reference>
<keyword evidence="5" id="KW-0547">Nucleotide-binding</keyword>
<evidence type="ECO:0000259" key="11">
    <source>
        <dbReference type="PROSITE" id="PS50011"/>
    </source>
</evidence>
<dbReference type="Pfam" id="PF13185">
    <property type="entry name" value="GAF_2"/>
    <property type="match status" value="1"/>
</dbReference>
<protein>
    <recommendedName>
        <fullName evidence="2">histidine kinase</fullName>
        <ecNumber evidence="2">2.7.13.3</ecNumber>
    </recommendedName>
</protein>
<organism evidence="14 15">
    <name type="scientific">Lichtheimia ornata</name>
    <dbReference type="NCBI Taxonomy" id="688661"/>
    <lineage>
        <taxon>Eukaryota</taxon>
        <taxon>Fungi</taxon>
        <taxon>Fungi incertae sedis</taxon>
        <taxon>Mucoromycota</taxon>
        <taxon>Mucoromycotina</taxon>
        <taxon>Mucoromycetes</taxon>
        <taxon>Mucorales</taxon>
        <taxon>Lichtheimiaceae</taxon>
        <taxon>Lichtheimia</taxon>
    </lineage>
</organism>
<dbReference type="SUPFAM" id="SSF55874">
    <property type="entry name" value="ATPase domain of HSP90 chaperone/DNA topoisomerase II/histidine kinase"/>
    <property type="match status" value="1"/>
</dbReference>
<dbReference type="SUPFAM" id="SSF55781">
    <property type="entry name" value="GAF domain-like"/>
    <property type="match status" value="1"/>
</dbReference>
<dbReference type="SUPFAM" id="SSF47384">
    <property type="entry name" value="Homodimeric domain of signal transducing histidine kinase"/>
    <property type="match status" value="1"/>
</dbReference>
<dbReference type="SUPFAM" id="SSF52172">
    <property type="entry name" value="CheY-like"/>
    <property type="match status" value="1"/>
</dbReference>
<dbReference type="Gene3D" id="1.10.510.10">
    <property type="entry name" value="Transferase(Phosphotransferase) domain 1"/>
    <property type="match status" value="1"/>
</dbReference>
<keyword evidence="4" id="KW-0808">Transferase</keyword>
<dbReference type="SMART" id="SM00388">
    <property type="entry name" value="HisKA"/>
    <property type="match status" value="1"/>
</dbReference>
<dbReference type="SMART" id="SM00065">
    <property type="entry name" value="GAF"/>
    <property type="match status" value="1"/>
</dbReference>
<dbReference type="Pfam" id="PF02518">
    <property type="entry name" value="HATPase_c"/>
    <property type="match status" value="1"/>
</dbReference>
<dbReference type="SMART" id="SM00448">
    <property type="entry name" value="REC"/>
    <property type="match status" value="1"/>
</dbReference>
<evidence type="ECO:0000256" key="5">
    <source>
        <dbReference type="ARBA" id="ARBA00022741"/>
    </source>
</evidence>
<feature type="domain" description="Protein kinase" evidence="11">
    <location>
        <begin position="1"/>
        <end position="378"/>
    </location>
</feature>
<feature type="compositionally biased region" description="Low complexity" evidence="10">
    <location>
        <begin position="455"/>
        <end position="494"/>
    </location>
</feature>
<feature type="region of interest" description="Disordered" evidence="10">
    <location>
        <begin position="433"/>
        <end position="494"/>
    </location>
</feature>
<evidence type="ECO:0000256" key="3">
    <source>
        <dbReference type="ARBA" id="ARBA00022553"/>
    </source>
</evidence>
<dbReference type="InterPro" id="IPR041664">
    <property type="entry name" value="AAA_16"/>
</dbReference>
<dbReference type="Pfam" id="PF00512">
    <property type="entry name" value="HisKA"/>
    <property type="match status" value="1"/>
</dbReference>
<dbReference type="Pfam" id="PF00069">
    <property type="entry name" value="Pkinase"/>
    <property type="match status" value="1"/>
</dbReference>
<dbReference type="Gene3D" id="3.40.50.2300">
    <property type="match status" value="1"/>
</dbReference>
<evidence type="ECO:0000259" key="12">
    <source>
        <dbReference type="PROSITE" id="PS50109"/>
    </source>
</evidence>
<dbReference type="SUPFAM" id="SSF52540">
    <property type="entry name" value="P-loop containing nucleoside triphosphate hydrolases"/>
    <property type="match status" value="1"/>
</dbReference>
<dbReference type="CDD" id="cd17546">
    <property type="entry name" value="REC_hyHK_CKI1_RcsC-like"/>
    <property type="match status" value="1"/>
</dbReference>
<dbReference type="PROSITE" id="PS50011">
    <property type="entry name" value="PROTEIN_KINASE_DOM"/>
    <property type="match status" value="1"/>
</dbReference>
<comment type="catalytic activity">
    <reaction evidence="1">
        <text>ATP + protein L-histidine = ADP + protein N-phospho-L-histidine.</text>
        <dbReference type="EC" id="2.7.13.3"/>
    </reaction>
</comment>
<dbReference type="CDD" id="cd00082">
    <property type="entry name" value="HisKA"/>
    <property type="match status" value="1"/>
</dbReference>
<evidence type="ECO:0000256" key="1">
    <source>
        <dbReference type="ARBA" id="ARBA00000085"/>
    </source>
</evidence>
<feature type="domain" description="Response regulatory" evidence="13">
    <location>
        <begin position="2366"/>
        <end position="2489"/>
    </location>
</feature>